<accession>A0A370I4I3</accession>
<evidence type="ECO:0008006" key="3">
    <source>
        <dbReference type="Google" id="ProtNLM"/>
    </source>
</evidence>
<organism evidence="1 2">
    <name type="scientific">Nocardia pseudobrasiliensis</name>
    <dbReference type="NCBI Taxonomy" id="45979"/>
    <lineage>
        <taxon>Bacteria</taxon>
        <taxon>Bacillati</taxon>
        <taxon>Actinomycetota</taxon>
        <taxon>Actinomycetes</taxon>
        <taxon>Mycobacteriales</taxon>
        <taxon>Nocardiaceae</taxon>
        <taxon>Nocardia</taxon>
    </lineage>
</organism>
<dbReference type="EMBL" id="QQBC01000006">
    <property type="protein sequence ID" value="RDI65595.1"/>
    <property type="molecule type" value="Genomic_DNA"/>
</dbReference>
<gene>
    <name evidence="1" type="ORF">DFR76_106467</name>
</gene>
<dbReference type="Gene3D" id="3.20.20.80">
    <property type="entry name" value="Glycosidases"/>
    <property type="match status" value="1"/>
</dbReference>
<name>A0A370I4I3_9NOCA</name>
<reference evidence="1 2" key="1">
    <citation type="submission" date="2018-07" db="EMBL/GenBank/DDBJ databases">
        <title>Genomic Encyclopedia of Type Strains, Phase IV (KMG-IV): sequencing the most valuable type-strain genomes for metagenomic binning, comparative biology and taxonomic classification.</title>
        <authorList>
            <person name="Goeker M."/>
        </authorList>
    </citation>
    <scope>NUCLEOTIDE SEQUENCE [LARGE SCALE GENOMIC DNA]</scope>
    <source>
        <strain evidence="1 2">DSM 44290</strain>
    </source>
</reference>
<dbReference type="RefSeq" id="WP_373863819.1">
    <property type="nucleotide sequence ID" value="NZ_QQBC01000006.1"/>
</dbReference>
<comment type="caution">
    <text evidence="1">The sequence shown here is derived from an EMBL/GenBank/DDBJ whole genome shotgun (WGS) entry which is preliminary data.</text>
</comment>
<dbReference type="AlphaFoldDB" id="A0A370I4I3"/>
<dbReference type="InterPro" id="IPR017853">
    <property type="entry name" value="GH"/>
</dbReference>
<dbReference type="Proteomes" id="UP000254869">
    <property type="component" value="Unassembled WGS sequence"/>
</dbReference>
<sequence length="316" mass="34330">MVDSLFADVSEFQIPVDDSYPYQIFSHRSNDGTYRDHNFYDNYAWSAAAADAGRISCFIVYFYWRPNWLDTINTHRDMIGQAGGPHPKMISMVDVESGGNPGGDQSDGINRAYWGMADWLGSTARVIGYANRSDFFTMWPVRPDGLRVIGAGYGSNPLLPGQIAHQYTDGRGYGGGLPEGAPPFGNCDMNSADGLSPEDFANECGVGTVALDPVSDIWIQFMGVGGRGWPQLADRSLVDAVAAIGHTLGIPGFHPATRPDAAPLPRDTSARIREQWIQLHGNRGQGWPQLAGLTFVDAIAAIGNHLDIPQFHSPTD</sequence>
<keyword evidence="2" id="KW-1185">Reference proteome</keyword>
<evidence type="ECO:0000313" key="2">
    <source>
        <dbReference type="Proteomes" id="UP000254869"/>
    </source>
</evidence>
<protein>
    <recommendedName>
        <fullName evidence="3">Glycosyl hydrolase family 25</fullName>
    </recommendedName>
</protein>
<dbReference type="STRING" id="1210086.GCA_001613105_01974"/>
<dbReference type="SUPFAM" id="SSF51445">
    <property type="entry name" value="(Trans)glycosidases"/>
    <property type="match status" value="1"/>
</dbReference>
<evidence type="ECO:0000313" key="1">
    <source>
        <dbReference type="EMBL" id="RDI65595.1"/>
    </source>
</evidence>
<proteinExistence type="predicted"/>